<comment type="caution">
    <text evidence="2">The sequence shown here is derived from an EMBL/GenBank/DDBJ whole genome shotgun (WGS) entry which is preliminary data.</text>
</comment>
<keyword evidence="1" id="KW-1133">Transmembrane helix</keyword>
<keyword evidence="1" id="KW-0812">Transmembrane</keyword>
<sequence>MSSDRPASLVTRWLSVIAGVAALVGVVLGLGGGVRAAGPSAVSNALGAAVTVQTDLRSR</sequence>
<dbReference type="RefSeq" id="WP_340328824.1">
    <property type="nucleotide sequence ID" value="NZ_JAZHOF010000002.1"/>
</dbReference>
<keyword evidence="3" id="KW-1185">Reference proteome</keyword>
<proteinExistence type="predicted"/>
<dbReference type="AlphaFoldDB" id="A0AAW9RMV3"/>
<gene>
    <name evidence="2" type="ORF">V3328_06635</name>
</gene>
<dbReference type="Proteomes" id="UP001378188">
    <property type="component" value="Unassembled WGS sequence"/>
</dbReference>
<name>A0AAW9RMV3_9HYPH</name>
<keyword evidence="1" id="KW-0472">Membrane</keyword>
<evidence type="ECO:0000256" key="1">
    <source>
        <dbReference type="SAM" id="Phobius"/>
    </source>
</evidence>
<feature type="transmembrane region" description="Helical" evidence="1">
    <location>
        <begin position="12"/>
        <end position="34"/>
    </location>
</feature>
<protein>
    <submittedName>
        <fullName evidence="2">Uncharacterized protein</fullName>
    </submittedName>
</protein>
<evidence type="ECO:0000313" key="3">
    <source>
        <dbReference type="Proteomes" id="UP001378188"/>
    </source>
</evidence>
<dbReference type="EMBL" id="JAZHOF010000002">
    <property type="protein sequence ID" value="MEJ8571141.1"/>
    <property type="molecule type" value="Genomic_DNA"/>
</dbReference>
<reference evidence="2 3" key="1">
    <citation type="submission" date="2024-02" db="EMBL/GenBank/DDBJ databases">
        <title>Genome analysis and characterization of Microbaculum marinisediminis sp. nov., isolated from marine sediment.</title>
        <authorList>
            <person name="Du Z.-J."/>
            <person name="Ye Y.-Q."/>
            <person name="Zhang Z.-R."/>
            <person name="Yuan S.-M."/>
            <person name="Zhang X.-Y."/>
        </authorList>
    </citation>
    <scope>NUCLEOTIDE SEQUENCE [LARGE SCALE GENOMIC DNA]</scope>
    <source>
        <strain evidence="2 3">SDUM1044001</strain>
    </source>
</reference>
<organism evidence="2 3">
    <name type="scientific">Microbaculum marinum</name>
    <dbReference type="NCBI Taxonomy" id="1764581"/>
    <lineage>
        <taxon>Bacteria</taxon>
        <taxon>Pseudomonadati</taxon>
        <taxon>Pseudomonadota</taxon>
        <taxon>Alphaproteobacteria</taxon>
        <taxon>Hyphomicrobiales</taxon>
        <taxon>Tepidamorphaceae</taxon>
        <taxon>Microbaculum</taxon>
    </lineage>
</organism>
<evidence type="ECO:0000313" key="2">
    <source>
        <dbReference type="EMBL" id="MEJ8571141.1"/>
    </source>
</evidence>
<accession>A0AAW9RMV3</accession>